<reference evidence="4" key="1">
    <citation type="submission" date="2022-07" db="EMBL/GenBank/DDBJ databases">
        <title>Phylogenomic reconstructions and comparative analyses of Kickxellomycotina fungi.</title>
        <authorList>
            <person name="Reynolds N.K."/>
            <person name="Stajich J.E."/>
            <person name="Barry K."/>
            <person name="Grigoriev I.V."/>
            <person name="Crous P."/>
            <person name="Smith M.E."/>
        </authorList>
    </citation>
    <scope>NUCLEOTIDE SEQUENCE</scope>
    <source>
        <strain evidence="4">NBRC 100468</strain>
    </source>
</reference>
<evidence type="ECO:0000259" key="3">
    <source>
        <dbReference type="Pfam" id="PF07814"/>
    </source>
</evidence>
<feature type="region of interest" description="Disordered" evidence="2">
    <location>
        <begin position="208"/>
        <end position="314"/>
    </location>
</feature>
<comment type="similarity">
    <text evidence="1">Belongs to the WAPL family.</text>
</comment>
<feature type="compositionally biased region" description="Basic and acidic residues" evidence="2">
    <location>
        <begin position="888"/>
        <end position="898"/>
    </location>
</feature>
<feature type="domain" description="Wings apart-like protein C-terminal" evidence="3">
    <location>
        <begin position="407"/>
        <end position="761"/>
    </location>
</feature>
<feature type="compositionally biased region" description="Basic and acidic residues" evidence="2">
    <location>
        <begin position="252"/>
        <end position="264"/>
    </location>
</feature>
<dbReference type="EMBL" id="JANBPU010000006">
    <property type="protein sequence ID" value="KAJ1921208.1"/>
    <property type="molecule type" value="Genomic_DNA"/>
</dbReference>
<protein>
    <recommendedName>
        <fullName evidence="3">Wings apart-like protein C-terminal domain-containing protein</fullName>
    </recommendedName>
</protein>
<feature type="region of interest" description="Disordered" evidence="2">
    <location>
        <begin position="937"/>
        <end position="959"/>
    </location>
</feature>
<dbReference type="Gene3D" id="1.25.10.10">
    <property type="entry name" value="Leucine-rich Repeat Variant"/>
    <property type="match status" value="1"/>
</dbReference>
<dbReference type="InterPro" id="IPR011989">
    <property type="entry name" value="ARM-like"/>
</dbReference>
<feature type="region of interest" description="Disordered" evidence="2">
    <location>
        <begin position="111"/>
        <end position="154"/>
    </location>
</feature>
<feature type="compositionally biased region" description="Basic and acidic residues" evidence="2">
    <location>
        <begin position="62"/>
        <end position="72"/>
    </location>
</feature>
<dbReference type="Proteomes" id="UP001150538">
    <property type="component" value="Unassembled WGS sequence"/>
</dbReference>
<dbReference type="AlphaFoldDB" id="A0A9W8A671"/>
<sequence length="959" mass="106456">MDRLFPTSRQRKVPVKATYAKRGVRAFNNANPITKNVQNTVLSGSESSSDDDNSTASSSGLDSERHARDRGPKALVQNMTSTVPGSTGWVKRDTHTTIERLEKLYAEMHMASPKKHSHAAKESNKARRLGLDTMSEWDISSQSSGSEDEDKTIKVTHSRNVKPIRSIVNKARLKRMSICNSTSGVARYTAQSTSTQSRAAKITAKARTYSSGYHKQSSKQICKKSHSSSAQLSPIGVKSMSDKPYSPKRLKRDIGVVTHKDQSVDKCSPLQPMYSSPDQKDPSSAEMQPAYTLTPKRDLEAQSPPISVWKPRLGQRSGSNNIAYTYNKPMQEQQSFAGEFDLINDCGSLVEGHKFVNQLLASQSPIIQRRMNLITHNGNPMLAVSDVSDDSPSEADEIDNSASSHVEFFDIIEGILGNLRPTLSTQVRGESYLDLASRIVDPQFLKFLRAKNYVLKIYNTVRRESDKLHRAASIFIIGMLLCEPNTAFTLSVELQALENIPRWLFWKSDPFILKNNSTATTEFIERLSNCVRKSGIIPTSVQVTSRNIAIYVLSFVGVMINDQIPEGSDLVRAEFCKSGCLSFITEEIFVRQIPTLLKYTSNTSTSLFACIDDSLGPDSQKQLETLEIVEAGLSVVEFSTFLKTDNQAEVLEEDCVLPALLTLLALHQQSEREFDTNIKIKKEVLESLSLLLRLIINLCNNNKECCEGIVDRMGLDIICRNIVFGCLEESNQESGDLNDVLKQLQFDTLLFTITLLSSIVEMDPKNSDAMREIELSPECSRTSSCYPKCACYPRVPVFSLLARAFSHVATSHSFVQSNGHALKTHLALLMGSLMRDNKESHKKIMGLLSKSSINCLVEVLENFTNLGAAAGGSERGRKGGNRGTSKSHRQDKEPRWHDQNTFNSLITPRVRRIGYYSANETTASPISSPARRILSEKAENSTSTLQSVLSSFRRGGGPL</sequence>
<feature type="region of interest" description="Disordered" evidence="2">
    <location>
        <begin position="868"/>
        <end position="903"/>
    </location>
</feature>
<dbReference type="Pfam" id="PF07814">
    <property type="entry name" value="WAPL"/>
    <property type="match status" value="1"/>
</dbReference>
<dbReference type="InterPro" id="IPR022771">
    <property type="entry name" value="WAPL_C"/>
</dbReference>
<organism evidence="4 5">
    <name type="scientific">Mycoemilia scoparia</name>
    <dbReference type="NCBI Taxonomy" id="417184"/>
    <lineage>
        <taxon>Eukaryota</taxon>
        <taxon>Fungi</taxon>
        <taxon>Fungi incertae sedis</taxon>
        <taxon>Zoopagomycota</taxon>
        <taxon>Kickxellomycotina</taxon>
        <taxon>Kickxellomycetes</taxon>
        <taxon>Kickxellales</taxon>
        <taxon>Kickxellaceae</taxon>
        <taxon>Mycoemilia</taxon>
    </lineage>
</organism>
<gene>
    <name evidence="4" type="ORF">H4219_000807</name>
</gene>
<keyword evidence="5" id="KW-1185">Reference proteome</keyword>
<dbReference type="InterPro" id="IPR039874">
    <property type="entry name" value="WAPL"/>
</dbReference>
<feature type="region of interest" description="Disordered" evidence="2">
    <location>
        <begin position="42"/>
        <end position="90"/>
    </location>
</feature>
<feature type="compositionally biased region" description="Polar residues" evidence="2">
    <location>
        <begin position="208"/>
        <end position="220"/>
    </location>
</feature>
<feature type="compositionally biased region" description="Polar residues" evidence="2">
    <location>
        <begin position="940"/>
        <end position="950"/>
    </location>
</feature>
<dbReference type="PANTHER" id="PTHR22100">
    <property type="entry name" value="WINGS APART-LIKE PROTEIN HOMOLOG"/>
    <property type="match status" value="1"/>
</dbReference>
<evidence type="ECO:0000256" key="1">
    <source>
        <dbReference type="ARBA" id="ARBA00006854"/>
    </source>
</evidence>
<evidence type="ECO:0000256" key="2">
    <source>
        <dbReference type="SAM" id="MobiDB-lite"/>
    </source>
</evidence>
<dbReference type="OrthoDB" id="78088at2759"/>
<proteinExistence type="inferred from homology"/>
<evidence type="ECO:0000313" key="5">
    <source>
        <dbReference type="Proteomes" id="UP001150538"/>
    </source>
</evidence>
<accession>A0A9W8A671</accession>
<dbReference type="PANTHER" id="PTHR22100:SF13">
    <property type="entry name" value="WINGS APART-LIKE PROTEIN HOMOLOG"/>
    <property type="match status" value="1"/>
</dbReference>
<evidence type="ECO:0000313" key="4">
    <source>
        <dbReference type="EMBL" id="KAJ1921208.1"/>
    </source>
</evidence>
<name>A0A9W8A671_9FUNG</name>
<comment type="caution">
    <text evidence="4">The sequence shown here is derived from an EMBL/GenBank/DDBJ whole genome shotgun (WGS) entry which is preliminary data.</text>
</comment>